<dbReference type="RefSeq" id="WP_057956415.1">
    <property type="nucleotide sequence ID" value="NZ_KQ556928.1"/>
</dbReference>
<dbReference type="InterPro" id="IPR010227">
    <property type="entry name" value="NADH_Q_OxRdtase_chainM/4"/>
</dbReference>
<feature type="transmembrane region" description="Helical" evidence="10">
    <location>
        <begin position="253"/>
        <end position="275"/>
    </location>
</feature>
<protein>
    <recommendedName>
        <fullName evidence="3">NADH-quinone oxidoreductase subunit M</fullName>
    </recommendedName>
    <alternativeName>
        <fullName evidence="7">NADH dehydrogenase I subunit M</fullName>
    </alternativeName>
    <alternativeName>
        <fullName evidence="8">NDH-1 subunit M</fullName>
    </alternativeName>
</protein>
<evidence type="ECO:0000256" key="2">
    <source>
        <dbReference type="ARBA" id="ARBA00009025"/>
    </source>
</evidence>
<dbReference type="GO" id="GO:0012505">
    <property type="term" value="C:endomembrane system"/>
    <property type="evidence" value="ECO:0007669"/>
    <property type="project" value="UniProtKB-SubCell"/>
</dbReference>
<feature type="transmembrane region" description="Helical" evidence="10">
    <location>
        <begin position="341"/>
        <end position="362"/>
    </location>
</feature>
<evidence type="ECO:0000256" key="6">
    <source>
        <dbReference type="ARBA" id="ARBA00023136"/>
    </source>
</evidence>
<gene>
    <name evidence="12" type="ORF">Ga0074115_13523</name>
    <name evidence="13" type="ORF">Ga0076813_16887</name>
</gene>
<evidence type="ECO:0000313" key="12">
    <source>
        <dbReference type="EMBL" id="KRT56233.1"/>
    </source>
</evidence>
<feature type="transmembrane region" description="Helical" evidence="10">
    <location>
        <begin position="215"/>
        <end position="232"/>
    </location>
</feature>
<dbReference type="NCBIfam" id="TIGR01972">
    <property type="entry name" value="NDH_I_M"/>
    <property type="match status" value="1"/>
</dbReference>
<dbReference type="OrthoDB" id="9768329at2"/>
<feature type="transmembrane region" description="Helical" evidence="10">
    <location>
        <begin position="374"/>
        <end position="397"/>
    </location>
</feature>
<comment type="subcellular location">
    <subcellularLocation>
        <location evidence="1">Endomembrane system</location>
        <topology evidence="1">Multi-pass membrane protein</topology>
    </subcellularLocation>
    <subcellularLocation>
        <location evidence="9">Membrane</location>
        <topology evidence="9">Multi-pass membrane protein</topology>
    </subcellularLocation>
</comment>
<sequence length="505" mass="54862">MMHEIHWSAQAGFPILSALQLLPLLGMAILLGWRESRAVPLLGTGFALLELLLALLLLNFFDPTQEAMQLAERMPLFGPLAYHAAVDGVSVIFILLTALLSLLVVIYGQVRDLTPHALFMPLVLAVESALMGMFTSVDLLWFTLLSAMELGLVGFLIARWSTSPESELAQARYYQFMGTGLLLLLSGVIMLGWNYADANAGRWSFDLFELQQTEVAPNFPSVIFFLLFYGLAVRIPLFPLHGWLPVVAEHGTVAAAPVFLIGLKIGIYAMLRFLLPLMPETVLQWQPFIVAFAVAGVFYAALLAMLQVNLRRLLAFAVVSHTSVLLIGMFSLNLAAFESSVMLSVNFGLAITTLLFMLGFVYRRTHTLLMARLGGLFDHIPLIGIAFLIGGLAIVGMPGTPGFDAVHLTLEAAIHRFGALVTIAAALGNVAAAGFLLWAFQRSFLAPQDETQAALKVEPTSSVEKLIAGVMILVMLSAGFYSEPWLGLIENSLEGLNTLYGAGAH</sequence>
<evidence type="ECO:0000256" key="7">
    <source>
        <dbReference type="ARBA" id="ARBA00031584"/>
    </source>
</evidence>
<evidence type="ECO:0000313" key="15">
    <source>
        <dbReference type="Proteomes" id="UP000051634"/>
    </source>
</evidence>
<feature type="transmembrane region" description="Helical" evidence="10">
    <location>
        <begin position="117"/>
        <end position="134"/>
    </location>
</feature>
<feature type="transmembrane region" description="Helical" evidence="10">
    <location>
        <begin position="140"/>
        <end position="161"/>
    </location>
</feature>
<evidence type="ECO:0000256" key="9">
    <source>
        <dbReference type="RuleBase" id="RU000320"/>
    </source>
</evidence>
<evidence type="ECO:0000259" key="11">
    <source>
        <dbReference type="Pfam" id="PF00361"/>
    </source>
</evidence>
<dbReference type="EMBL" id="LDXT01000062">
    <property type="protein sequence ID" value="KRT56233.1"/>
    <property type="molecule type" value="Genomic_DNA"/>
</dbReference>
<evidence type="ECO:0000313" key="14">
    <source>
        <dbReference type="Proteomes" id="UP000051276"/>
    </source>
</evidence>
<feature type="transmembrane region" description="Helical" evidence="10">
    <location>
        <begin position="313"/>
        <end position="335"/>
    </location>
</feature>
<feature type="transmembrane region" description="Helical" evidence="10">
    <location>
        <begin position="287"/>
        <end position="306"/>
    </location>
</feature>
<keyword evidence="15" id="KW-1185">Reference proteome</keyword>
<evidence type="ECO:0000256" key="10">
    <source>
        <dbReference type="SAM" id="Phobius"/>
    </source>
</evidence>
<dbReference type="EMBL" id="LMXI01000006">
    <property type="protein sequence ID" value="KRT60221.1"/>
    <property type="molecule type" value="Genomic_DNA"/>
</dbReference>
<evidence type="ECO:0000256" key="1">
    <source>
        <dbReference type="ARBA" id="ARBA00004127"/>
    </source>
</evidence>
<dbReference type="PANTHER" id="PTHR43507:SF1">
    <property type="entry name" value="NADH-UBIQUINONE OXIDOREDUCTASE CHAIN 4"/>
    <property type="match status" value="1"/>
</dbReference>
<dbReference type="GO" id="GO:0003954">
    <property type="term" value="F:NADH dehydrogenase activity"/>
    <property type="evidence" value="ECO:0007669"/>
    <property type="project" value="TreeGrafter"/>
</dbReference>
<dbReference type="GO" id="GO:0042773">
    <property type="term" value="P:ATP synthesis coupled electron transport"/>
    <property type="evidence" value="ECO:0007669"/>
    <property type="project" value="InterPro"/>
</dbReference>
<dbReference type="AlphaFoldDB" id="A0A0T5ZBI6"/>
<dbReference type="GO" id="GO:0048039">
    <property type="term" value="F:ubiquinone binding"/>
    <property type="evidence" value="ECO:0007669"/>
    <property type="project" value="TreeGrafter"/>
</dbReference>
<feature type="transmembrane region" description="Helical" evidence="10">
    <location>
        <begin position="466"/>
        <end position="482"/>
    </location>
</feature>
<organism evidence="13 14">
    <name type="scientific">endosymbiont of Ridgeia piscesae</name>
    <dbReference type="NCBI Taxonomy" id="54398"/>
    <lineage>
        <taxon>Bacteria</taxon>
        <taxon>Pseudomonadati</taxon>
        <taxon>Pseudomonadota</taxon>
        <taxon>Gammaproteobacteria</taxon>
        <taxon>sulfur-oxidizing symbionts</taxon>
    </lineage>
</organism>
<dbReference type="GO" id="GO:0008137">
    <property type="term" value="F:NADH dehydrogenase (ubiquinone) activity"/>
    <property type="evidence" value="ECO:0007669"/>
    <property type="project" value="InterPro"/>
</dbReference>
<evidence type="ECO:0000313" key="13">
    <source>
        <dbReference type="EMBL" id="KRT60221.1"/>
    </source>
</evidence>
<dbReference type="Proteomes" id="UP000051634">
    <property type="component" value="Unassembled WGS sequence"/>
</dbReference>
<dbReference type="PATRIC" id="fig|54398.3.peg.2795"/>
<dbReference type="InterPro" id="IPR003918">
    <property type="entry name" value="NADH_UbQ_OxRdtase"/>
</dbReference>
<keyword evidence="5 10" id="KW-1133">Transmembrane helix</keyword>
<feature type="transmembrane region" description="Helical" evidence="10">
    <location>
        <begin position="12"/>
        <end position="31"/>
    </location>
</feature>
<dbReference type="InterPro" id="IPR001750">
    <property type="entry name" value="ND/Mrp_TM"/>
</dbReference>
<dbReference type="STRING" id="54398.Ga0074115_13523"/>
<proteinExistence type="inferred from homology"/>
<comment type="similarity">
    <text evidence="2">Belongs to the complex I subunit 4 family.</text>
</comment>
<feature type="domain" description="NADH:quinone oxidoreductase/Mrp antiporter transmembrane" evidence="11">
    <location>
        <begin position="147"/>
        <end position="418"/>
    </location>
</feature>
<evidence type="ECO:0000256" key="8">
    <source>
        <dbReference type="ARBA" id="ARBA00032798"/>
    </source>
</evidence>
<dbReference type="Pfam" id="PF00361">
    <property type="entry name" value="Proton_antipo_M"/>
    <property type="match status" value="1"/>
</dbReference>
<dbReference type="Proteomes" id="UP000051276">
    <property type="component" value="Unassembled WGS sequence"/>
</dbReference>
<feature type="transmembrane region" description="Helical" evidence="10">
    <location>
        <begin position="38"/>
        <end position="61"/>
    </location>
</feature>
<keyword evidence="6 10" id="KW-0472">Membrane</keyword>
<keyword evidence="4 9" id="KW-0812">Transmembrane</keyword>
<feature type="transmembrane region" description="Helical" evidence="10">
    <location>
        <begin position="173"/>
        <end position="195"/>
    </location>
</feature>
<dbReference type="GO" id="GO:0015990">
    <property type="term" value="P:electron transport coupled proton transport"/>
    <property type="evidence" value="ECO:0007669"/>
    <property type="project" value="TreeGrafter"/>
</dbReference>
<evidence type="ECO:0000256" key="3">
    <source>
        <dbReference type="ARBA" id="ARBA00019906"/>
    </source>
</evidence>
<evidence type="ECO:0000256" key="4">
    <source>
        <dbReference type="ARBA" id="ARBA00022692"/>
    </source>
</evidence>
<feature type="transmembrane region" description="Helical" evidence="10">
    <location>
        <begin position="81"/>
        <end position="105"/>
    </location>
</feature>
<dbReference type="PANTHER" id="PTHR43507">
    <property type="entry name" value="NADH-UBIQUINONE OXIDOREDUCTASE CHAIN 4"/>
    <property type="match status" value="1"/>
</dbReference>
<evidence type="ECO:0000256" key="5">
    <source>
        <dbReference type="ARBA" id="ARBA00022989"/>
    </source>
</evidence>
<accession>A0A0T5ZBI6</accession>
<name>A0A0T5ZBI6_9GAMM</name>
<comment type="caution">
    <text evidence="13">The sequence shown here is derived from an EMBL/GenBank/DDBJ whole genome shotgun (WGS) entry which is preliminary data.</text>
</comment>
<feature type="transmembrane region" description="Helical" evidence="10">
    <location>
        <begin position="417"/>
        <end position="440"/>
    </location>
</feature>
<reference evidence="14 15" key="1">
    <citation type="submission" date="2015-11" db="EMBL/GenBank/DDBJ databases">
        <title>The genome of Candidatus Endoriftia persephone in Ridgeia piscesae and population structure of the North Eastern Pacific vestimentiferan symbionts.</title>
        <authorList>
            <person name="Perez M."/>
            <person name="Juniper K.S."/>
        </authorList>
    </citation>
    <scope>NUCLEOTIDE SEQUENCE [LARGE SCALE GENOMIC DNA]</scope>
    <source>
        <strain evidence="13">Ind10</strain>
        <strain evidence="12">Ind11</strain>
    </source>
</reference>
<dbReference type="GO" id="GO:0016020">
    <property type="term" value="C:membrane"/>
    <property type="evidence" value="ECO:0007669"/>
    <property type="project" value="UniProtKB-SubCell"/>
</dbReference>